<evidence type="ECO:0000256" key="1">
    <source>
        <dbReference type="SAM" id="MobiDB-lite"/>
    </source>
</evidence>
<keyword evidence="3" id="KW-1185">Reference proteome</keyword>
<dbReference type="OrthoDB" id="3031270at2759"/>
<organism evidence="2 3">
    <name type="scientific">Gymnopus androsaceus JB14</name>
    <dbReference type="NCBI Taxonomy" id="1447944"/>
    <lineage>
        <taxon>Eukaryota</taxon>
        <taxon>Fungi</taxon>
        <taxon>Dikarya</taxon>
        <taxon>Basidiomycota</taxon>
        <taxon>Agaricomycotina</taxon>
        <taxon>Agaricomycetes</taxon>
        <taxon>Agaricomycetidae</taxon>
        <taxon>Agaricales</taxon>
        <taxon>Marasmiineae</taxon>
        <taxon>Omphalotaceae</taxon>
        <taxon>Gymnopus</taxon>
    </lineage>
</organism>
<accession>A0A6A4GS32</accession>
<gene>
    <name evidence="2" type="ORF">BT96DRAFT_1073246</name>
</gene>
<dbReference type="Proteomes" id="UP000799118">
    <property type="component" value="Unassembled WGS sequence"/>
</dbReference>
<protein>
    <submittedName>
        <fullName evidence="2">Uncharacterized protein</fullName>
    </submittedName>
</protein>
<reference evidence="2" key="1">
    <citation type="journal article" date="2019" name="Environ. Microbiol.">
        <title>Fungal ecological strategies reflected in gene transcription - a case study of two litter decomposers.</title>
        <authorList>
            <person name="Barbi F."/>
            <person name="Kohler A."/>
            <person name="Barry K."/>
            <person name="Baskaran P."/>
            <person name="Daum C."/>
            <person name="Fauchery L."/>
            <person name="Ihrmark K."/>
            <person name="Kuo A."/>
            <person name="LaButti K."/>
            <person name="Lipzen A."/>
            <person name="Morin E."/>
            <person name="Grigoriev I.V."/>
            <person name="Henrissat B."/>
            <person name="Lindahl B."/>
            <person name="Martin F."/>
        </authorList>
    </citation>
    <scope>NUCLEOTIDE SEQUENCE</scope>
    <source>
        <strain evidence="2">JB14</strain>
    </source>
</reference>
<dbReference type="EMBL" id="ML769736">
    <property type="protein sequence ID" value="KAE9388592.1"/>
    <property type="molecule type" value="Genomic_DNA"/>
</dbReference>
<feature type="compositionally biased region" description="Basic and acidic residues" evidence="1">
    <location>
        <begin position="238"/>
        <end position="251"/>
    </location>
</feature>
<evidence type="ECO:0000313" key="3">
    <source>
        <dbReference type="Proteomes" id="UP000799118"/>
    </source>
</evidence>
<feature type="region of interest" description="Disordered" evidence="1">
    <location>
        <begin position="226"/>
        <end position="251"/>
    </location>
</feature>
<evidence type="ECO:0000313" key="2">
    <source>
        <dbReference type="EMBL" id="KAE9388592.1"/>
    </source>
</evidence>
<dbReference type="AlphaFoldDB" id="A0A6A4GS32"/>
<sequence>MKSKQVSDLQPSSSRGIWKFKGIEELRQLKQLQSWLGSNSDRQTDRQTAIAPKRILHPASRLRPVDSIPFVAKKEVYFAFRFKSSEEVGGSRMLEDRKKAGRIGIWFTKCTALHHTSYIQSSDFGFGFAFGSEYQSWEIQIYTTYYIPYTYGQQLKIIRQVLGRLKTGVGHGDEESSYQENEDMEQGVGIQLALPPPTPASAASGSRLNFHGAASSSMGITSVIPGQKQPGQTHMNAKRAEQRKVAAEKAEPGPSSQAYAYVLSHGTAIKVNADATEFPTAKGGVTGNRGAVDELGEAIKCQKLYTVVELHCLGRKHFKMLYSIIDQIGRIVAICAGQSERTYAKDLVKAHDAMKAEAANLN</sequence>
<name>A0A6A4GS32_9AGAR</name>
<proteinExistence type="predicted"/>